<dbReference type="GO" id="GO:0016651">
    <property type="term" value="F:oxidoreductase activity, acting on NAD(P)H"/>
    <property type="evidence" value="ECO:0007669"/>
    <property type="project" value="InterPro"/>
</dbReference>
<dbReference type="InterPro" id="IPR011032">
    <property type="entry name" value="GroES-like_sf"/>
</dbReference>
<dbReference type="Gene3D" id="3.90.180.10">
    <property type="entry name" value="Medium-chain alcohol dehydrogenases, catalytic domain"/>
    <property type="match status" value="1"/>
</dbReference>
<dbReference type="InParanoid" id="A0A067MCB0"/>
<evidence type="ECO:0000313" key="3">
    <source>
        <dbReference type="Proteomes" id="UP000027195"/>
    </source>
</evidence>
<reference evidence="3" key="1">
    <citation type="journal article" date="2014" name="Proc. Natl. Acad. Sci. U.S.A.">
        <title>Extensive sampling of basidiomycete genomes demonstrates inadequacy of the white-rot/brown-rot paradigm for wood decay fungi.</title>
        <authorList>
            <person name="Riley R."/>
            <person name="Salamov A.A."/>
            <person name="Brown D.W."/>
            <person name="Nagy L.G."/>
            <person name="Floudas D."/>
            <person name="Held B.W."/>
            <person name="Levasseur A."/>
            <person name="Lombard V."/>
            <person name="Morin E."/>
            <person name="Otillar R."/>
            <person name="Lindquist E.A."/>
            <person name="Sun H."/>
            <person name="LaButti K.M."/>
            <person name="Schmutz J."/>
            <person name="Jabbour D."/>
            <person name="Luo H."/>
            <person name="Baker S.E."/>
            <person name="Pisabarro A.G."/>
            <person name="Walton J.D."/>
            <person name="Blanchette R.A."/>
            <person name="Henrissat B."/>
            <person name="Martin F."/>
            <person name="Cullen D."/>
            <person name="Hibbett D.S."/>
            <person name="Grigoriev I.V."/>
        </authorList>
    </citation>
    <scope>NUCLEOTIDE SEQUENCE [LARGE SCALE GENOMIC DNA]</scope>
    <source>
        <strain evidence="3">FD-172 SS1</strain>
    </source>
</reference>
<dbReference type="PANTHER" id="PTHR45348:SF2">
    <property type="entry name" value="ZINC-TYPE ALCOHOL DEHYDROGENASE-LIKE PROTEIN C2E1P3.01"/>
    <property type="match status" value="1"/>
</dbReference>
<dbReference type="SUPFAM" id="SSF50129">
    <property type="entry name" value="GroES-like"/>
    <property type="match status" value="1"/>
</dbReference>
<dbReference type="OrthoDB" id="3233595at2759"/>
<dbReference type="Gene3D" id="3.40.50.720">
    <property type="entry name" value="NAD(P)-binding Rossmann-like Domain"/>
    <property type="match status" value="1"/>
</dbReference>
<dbReference type="PANTHER" id="PTHR45348">
    <property type="entry name" value="HYPOTHETICAL OXIDOREDUCTASE (EUROFUNG)"/>
    <property type="match status" value="1"/>
</dbReference>
<evidence type="ECO:0000259" key="1">
    <source>
        <dbReference type="SMART" id="SM00829"/>
    </source>
</evidence>
<dbReference type="InterPro" id="IPR036291">
    <property type="entry name" value="NAD(P)-bd_dom_sf"/>
</dbReference>
<protein>
    <recommendedName>
        <fullName evidence="1">Enoyl reductase (ER) domain-containing protein</fullName>
    </recommendedName>
</protein>
<dbReference type="InterPro" id="IPR013154">
    <property type="entry name" value="ADH-like_N"/>
</dbReference>
<dbReference type="Pfam" id="PF08240">
    <property type="entry name" value="ADH_N"/>
    <property type="match status" value="1"/>
</dbReference>
<dbReference type="Proteomes" id="UP000027195">
    <property type="component" value="Unassembled WGS sequence"/>
</dbReference>
<dbReference type="HOGENOM" id="CLU_026673_16_5_1"/>
<dbReference type="InterPro" id="IPR020843">
    <property type="entry name" value="ER"/>
</dbReference>
<evidence type="ECO:0000313" key="2">
    <source>
        <dbReference type="EMBL" id="KDQ09532.1"/>
    </source>
</evidence>
<dbReference type="SUPFAM" id="SSF51735">
    <property type="entry name" value="NAD(P)-binding Rossmann-fold domains"/>
    <property type="match status" value="1"/>
</dbReference>
<sequence>MYTSQQKEFRKSSFFSPVSSLVQEQYIMAAVKKYKASVSDVILIYPSNTAPFKIGTRPIPSPEDDQLLVKVMSAALNPCDVLAQQAFLAVLGIDIAGLVGKTGTKLGEFFVGDKVFFQGHFFDSSQTGYQQHTVVLSELVSYIPSNLSFDQDSSIPLTFVIAFVGLFHSTRLQIAPPFAGPAVTAANVIILVIGGSSIVGSSPSNSQPSLKRILTTVASKHNSTVKAVGAIHVFDRAAADLEEQIRVATTDELVYIYDAVSSEDMQDLSWKLLPDTKPRTLVLIRDSVQTDASPKKTQNRSGHWHRGVSVLLWKAIGKWLEEGVVVPPKMTVLGGLAAVPKGVQRRREGKVSGGS</sequence>
<organism evidence="2 3">
    <name type="scientific">Botryobasidium botryosum (strain FD-172 SS1)</name>
    <dbReference type="NCBI Taxonomy" id="930990"/>
    <lineage>
        <taxon>Eukaryota</taxon>
        <taxon>Fungi</taxon>
        <taxon>Dikarya</taxon>
        <taxon>Basidiomycota</taxon>
        <taxon>Agaricomycotina</taxon>
        <taxon>Agaricomycetes</taxon>
        <taxon>Cantharellales</taxon>
        <taxon>Botryobasidiaceae</taxon>
        <taxon>Botryobasidium</taxon>
    </lineage>
</organism>
<proteinExistence type="predicted"/>
<dbReference type="EMBL" id="KL198077">
    <property type="protein sequence ID" value="KDQ09532.1"/>
    <property type="molecule type" value="Genomic_DNA"/>
</dbReference>
<dbReference type="AlphaFoldDB" id="A0A067MCB0"/>
<feature type="domain" description="Enoyl reductase (ER)" evidence="1">
    <location>
        <begin position="47"/>
        <end position="351"/>
    </location>
</feature>
<dbReference type="SMART" id="SM00829">
    <property type="entry name" value="PKS_ER"/>
    <property type="match status" value="1"/>
</dbReference>
<dbReference type="STRING" id="930990.A0A067MCB0"/>
<name>A0A067MCB0_BOTB1</name>
<accession>A0A067MCB0</accession>
<dbReference type="InterPro" id="IPR047122">
    <property type="entry name" value="Trans-enoyl_RdTase-like"/>
</dbReference>
<gene>
    <name evidence="2" type="ORF">BOTBODRAFT_58595</name>
</gene>
<keyword evidence="3" id="KW-1185">Reference proteome</keyword>